<dbReference type="EMBL" id="CP000155">
    <property type="protein sequence ID" value="ABC27323.1"/>
    <property type="molecule type" value="Genomic_DNA"/>
</dbReference>
<dbReference type="eggNOG" id="ENOG502ZSVQ">
    <property type="taxonomic scope" value="Bacteria"/>
</dbReference>
<sequence length="156" mass="17905">MTDFHDIQKTFPHEQDWTALQENTLIELVQDYQSKPSCANSALVELAIRNHPKTIELSEHILDDAQADKWLKASALGSLLTKDFKRALDKSLGFIDHCDHRLLCELVEAMNYEFQGELKDYAANHATTQKLKQRLRAGADKDVDYCELFYEYVGAE</sequence>
<protein>
    <submittedName>
        <fullName evidence="1">Uncharacterized protein</fullName>
    </submittedName>
</protein>
<name>Q2SPV1_HAHCH</name>
<dbReference type="Proteomes" id="UP000000238">
    <property type="component" value="Chromosome"/>
</dbReference>
<evidence type="ECO:0000313" key="2">
    <source>
        <dbReference type="Proteomes" id="UP000000238"/>
    </source>
</evidence>
<dbReference type="RefSeq" id="WP_011394400.1">
    <property type="nucleotide sequence ID" value="NC_007645.1"/>
</dbReference>
<organism evidence="1 2">
    <name type="scientific">Hahella chejuensis (strain KCTC 2396)</name>
    <dbReference type="NCBI Taxonomy" id="349521"/>
    <lineage>
        <taxon>Bacteria</taxon>
        <taxon>Pseudomonadati</taxon>
        <taxon>Pseudomonadota</taxon>
        <taxon>Gammaproteobacteria</taxon>
        <taxon>Oceanospirillales</taxon>
        <taxon>Hahellaceae</taxon>
        <taxon>Hahella</taxon>
    </lineage>
</organism>
<dbReference type="HOGENOM" id="CLU_1684100_0_0_6"/>
<gene>
    <name evidence="1" type="ordered locus">HCH_00413</name>
</gene>
<reference evidence="1 2" key="1">
    <citation type="journal article" date="2005" name="Nucleic Acids Res.">
        <title>Genomic blueprint of Hahella chejuensis, a marine microbe producing an algicidal agent.</title>
        <authorList>
            <person name="Jeong H."/>
            <person name="Yim J.H."/>
            <person name="Lee C."/>
            <person name="Choi S.-H."/>
            <person name="Park Y.K."/>
            <person name="Yoon S.H."/>
            <person name="Hur C.-G."/>
            <person name="Kang H.-Y."/>
            <person name="Kim D."/>
            <person name="Lee H.H."/>
            <person name="Park K.H."/>
            <person name="Park S.-H."/>
            <person name="Park H.-S."/>
            <person name="Lee H.K."/>
            <person name="Oh T.K."/>
            <person name="Kim J.F."/>
        </authorList>
    </citation>
    <scope>NUCLEOTIDE SEQUENCE [LARGE SCALE GENOMIC DNA]</scope>
    <source>
        <strain evidence="1 2">KCTC 2396</strain>
    </source>
</reference>
<evidence type="ECO:0000313" key="1">
    <source>
        <dbReference type="EMBL" id="ABC27323.1"/>
    </source>
</evidence>
<dbReference type="KEGG" id="hch:HCH_00413"/>
<accession>Q2SPV1</accession>
<keyword evidence="2" id="KW-1185">Reference proteome</keyword>
<proteinExistence type="predicted"/>
<dbReference type="OrthoDB" id="9157263at2"/>
<dbReference type="AlphaFoldDB" id="Q2SPV1"/>
<dbReference type="STRING" id="349521.HCH_00413"/>